<evidence type="ECO:0000256" key="3">
    <source>
        <dbReference type="ARBA" id="ARBA00023295"/>
    </source>
</evidence>
<dbReference type="Proteomes" id="UP000730482">
    <property type="component" value="Unassembled WGS sequence"/>
</dbReference>
<dbReference type="InterPro" id="IPR050226">
    <property type="entry name" value="NagZ_Beta-hexosaminidase"/>
</dbReference>
<dbReference type="PANTHER" id="PTHR30480">
    <property type="entry name" value="BETA-HEXOSAMINIDASE-RELATED"/>
    <property type="match status" value="1"/>
</dbReference>
<evidence type="ECO:0000256" key="1">
    <source>
        <dbReference type="ARBA" id="ARBA00005336"/>
    </source>
</evidence>
<gene>
    <name evidence="5" type="ORF">KGQ19_45440</name>
</gene>
<proteinExistence type="inferred from homology"/>
<keyword evidence="3" id="KW-0326">Glycosidase</keyword>
<keyword evidence="6" id="KW-1185">Reference proteome</keyword>
<dbReference type="SUPFAM" id="SSF51445">
    <property type="entry name" value="(Trans)glycosidases"/>
    <property type="match status" value="1"/>
</dbReference>
<dbReference type="PANTHER" id="PTHR30480:SF16">
    <property type="entry name" value="GLYCOSIDE HYDROLASE FAMILY 3 DOMAIN PROTEIN"/>
    <property type="match status" value="1"/>
</dbReference>
<name>A0ABS5L737_9ACTN</name>
<reference evidence="5 6" key="1">
    <citation type="submission" date="2020-02" db="EMBL/GenBank/DDBJ databases">
        <title>Acidophilic actinobacteria isolated from forest soil.</title>
        <authorList>
            <person name="Golinska P."/>
        </authorList>
    </citation>
    <scope>NUCLEOTIDE SEQUENCE [LARGE SCALE GENOMIC DNA]</scope>
    <source>
        <strain evidence="5 6">NL8</strain>
    </source>
</reference>
<evidence type="ECO:0000256" key="2">
    <source>
        <dbReference type="ARBA" id="ARBA00022801"/>
    </source>
</evidence>
<evidence type="ECO:0000313" key="5">
    <source>
        <dbReference type="EMBL" id="MBS2554122.1"/>
    </source>
</evidence>
<dbReference type="GO" id="GO:0016787">
    <property type="term" value="F:hydrolase activity"/>
    <property type="evidence" value="ECO:0007669"/>
    <property type="project" value="UniProtKB-KW"/>
</dbReference>
<keyword evidence="2 5" id="KW-0378">Hydrolase</keyword>
<evidence type="ECO:0000259" key="4">
    <source>
        <dbReference type="Pfam" id="PF00933"/>
    </source>
</evidence>
<dbReference type="Pfam" id="PF00933">
    <property type="entry name" value="Glyco_hydro_3"/>
    <property type="match status" value="1"/>
</dbReference>
<organism evidence="5 6">
    <name type="scientific">Catenulispora pinistramenti</name>
    <dbReference type="NCBI Taxonomy" id="2705254"/>
    <lineage>
        <taxon>Bacteria</taxon>
        <taxon>Bacillati</taxon>
        <taxon>Actinomycetota</taxon>
        <taxon>Actinomycetes</taxon>
        <taxon>Catenulisporales</taxon>
        <taxon>Catenulisporaceae</taxon>
        <taxon>Catenulispora</taxon>
    </lineage>
</organism>
<comment type="caution">
    <text evidence="5">The sequence shown here is derived from an EMBL/GenBank/DDBJ whole genome shotgun (WGS) entry which is preliminary data.</text>
</comment>
<dbReference type="Gene3D" id="3.20.20.300">
    <property type="entry name" value="Glycoside hydrolase, family 3, N-terminal domain"/>
    <property type="match status" value="1"/>
</dbReference>
<evidence type="ECO:0000313" key="6">
    <source>
        <dbReference type="Proteomes" id="UP000730482"/>
    </source>
</evidence>
<dbReference type="InterPro" id="IPR036962">
    <property type="entry name" value="Glyco_hydro_3_N_sf"/>
</dbReference>
<dbReference type="InterPro" id="IPR001764">
    <property type="entry name" value="Glyco_hydro_3_N"/>
</dbReference>
<dbReference type="RefSeq" id="WP_212021309.1">
    <property type="nucleotide sequence ID" value="NZ_JAAFYZ010000323.1"/>
</dbReference>
<dbReference type="InterPro" id="IPR017853">
    <property type="entry name" value="GH"/>
</dbReference>
<dbReference type="EMBL" id="JAAFYZ010000323">
    <property type="protein sequence ID" value="MBS2554122.1"/>
    <property type="molecule type" value="Genomic_DNA"/>
</dbReference>
<sequence>MSELDVLTARVLQPGFDGREVPDWVRRRLAGGLGSVILFAANIESPTRLRALTDGLRAENPDMFVAIDEEAGDITRLEAATGSSFPGNLALGAVDDVALTEVTARSIGALVRAAGIDLDYAPVADVNSEPRNPVIGARSFGSDPALVARHVAAAVRGLHAAGVAACAKHFPGHGDTVVDSHFGLPTVTATLAELRRDTLPPFAAAAEAGVRAVMVAHLLMPEFDAEHPASVSPAVIGGLLRSELGFDGLAVSDAIGMAAVRERYGLAGAAVRALAAGIDLVCVDSDSTDADLTAITDAVAAALRDGTLSEARLVEAAGRVAAFAEWRREARETPVNAADTSVGLAAARRAATVLRADDGALPLRTAPHVIEAVLPRSFAACLAELLPGTTSSQLADTTEIPADRPLVIVVRGIQRSPEDLERLTRLVKDRPDTIVVDLGVAHTDPGGAAWVASHGASRVCLQAAAEILSGR</sequence>
<dbReference type="PRINTS" id="PR00133">
    <property type="entry name" value="GLHYDRLASE3"/>
</dbReference>
<comment type="similarity">
    <text evidence="1">Belongs to the glycosyl hydrolase 3 family.</text>
</comment>
<accession>A0ABS5L737</accession>
<feature type="domain" description="Glycoside hydrolase family 3 N-terminal" evidence="4">
    <location>
        <begin position="31"/>
        <end position="321"/>
    </location>
</feature>
<protein>
    <submittedName>
        <fullName evidence="5">Glycoside hydrolase family 3 protein</fullName>
    </submittedName>
</protein>